<sequence length="534" mass="61496">MINDGIVDGVTQDPIRDLAYALLNDTGEKNDEFYGQILALCDQGGVKLEYAMIAKLKLGVVISLDKIIEVREGKVSRDLFKNDELTDQLCWLFLTDCRLDDIYAIFREAHQCLSSYKYQETNSLLPFFVNRSYAEYMELVGRMNDSQEIAVDHPILQHLSLALEAPLSSSDFVSYFCTHSKSSSKLSTDYGNLNRLIREGNWQSILRDYSDMGKDRVLALLDCFDHEKRPDTTKSYEDFLTEYYEKIGEPYQPGLIPSWNDFPWGFSNIPDKNELLAGNVESQSRLLSHWYLTMLYANNMNFLAFAATPQLEPLSFRYVVEACLKNRKTEFFEGDVVGHLSLPQQKCIEEAYGSDQQRPRFVKIRALFLGRSPDWAAQTENALVGYFHTWCTSDLDTVKNSVERMLKSKSTRAYAALGKILGNQSYYLKQVNSQHYVPFHDTGRVVRDMLIKACNKDLVCMLWYYRLRSVMWFCAMALLWVWNSPLILCAMFPFFLSTTNHCKVVADRIKDNAACYNRSDINYSQDQGRGHSVK</sequence>
<evidence type="ECO:0000313" key="3">
    <source>
        <dbReference type="Proteomes" id="UP001320768"/>
    </source>
</evidence>
<comment type="caution">
    <text evidence="2">The sequence shown here is derived from an EMBL/GenBank/DDBJ whole genome shotgun (WGS) entry which is preliminary data.</text>
</comment>
<dbReference type="EMBL" id="JAKUDN010000002">
    <property type="protein sequence ID" value="MCP8352036.1"/>
    <property type="molecule type" value="Genomic_DNA"/>
</dbReference>
<feature type="transmembrane region" description="Helical" evidence="1">
    <location>
        <begin position="470"/>
        <end position="496"/>
    </location>
</feature>
<keyword evidence="1" id="KW-0472">Membrane</keyword>
<name>A0ABT1L542_9GAMM</name>
<keyword evidence="1" id="KW-0812">Transmembrane</keyword>
<keyword evidence="3" id="KW-1185">Reference proteome</keyword>
<reference evidence="2 3" key="1">
    <citation type="journal article" date="2022" name="Nat. Microbiol.">
        <title>The microbiome of a bacterivorous marine choanoflagellate contains a resource-demanding obligate bacterial associate.</title>
        <authorList>
            <person name="Needham D.M."/>
            <person name="Poirier C."/>
            <person name="Bachy C."/>
            <person name="George E.E."/>
            <person name="Wilken S."/>
            <person name="Yung C.C.M."/>
            <person name="Limardo A.J."/>
            <person name="Morando M."/>
            <person name="Sudek L."/>
            <person name="Malmstrom R.R."/>
            <person name="Keeling P.J."/>
            <person name="Santoro A.E."/>
            <person name="Worden A.Z."/>
        </authorList>
    </citation>
    <scope>NUCLEOTIDE SEQUENCE [LARGE SCALE GENOMIC DNA]</scope>
    <source>
        <strain evidence="2 3">Comchoano-2</strain>
    </source>
</reference>
<organism evidence="2 3">
    <name type="scientific">Candidatus Synchoanobacter obligatus</name>
    <dbReference type="NCBI Taxonomy" id="2919597"/>
    <lineage>
        <taxon>Bacteria</taxon>
        <taxon>Pseudomonadati</taxon>
        <taxon>Pseudomonadota</taxon>
        <taxon>Gammaproteobacteria</taxon>
        <taxon>Candidatus Comchoanobacterales</taxon>
        <taxon>Candidatus Comchoanobacteraceae</taxon>
        <taxon>Candidatus Synchoanobacter</taxon>
    </lineage>
</organism>
<dbReference type="Proteomes" id="UP001320768">
    <property type="component" value="Unassembled WGS sequence"/>
</dbReference>
<dbReference type="RefSeq" id="WP_258569148.1">
    <property type="nucleotide sequence ID" value="NZ_JAKUDN010000002.1"/>
</dbReference>
<proteinExistence type="predicted"/>
<evidence type="ECO:0000256" key="1">
    <source>
        <dbReference type="SAM" id="Phobius"/>
    </source>
</evidence>
<gene>
    <name evidence="2" type="ORF">MKS91_01885</name>
</gene>
<evidence type="ECO:0000313" key="2">
    <source>
        <dbReference type="EMBL" id="MCP8352036.1"/>
    </source>
</evidence>
<keyword evidence="1" id="KW-1133">Transmembrane helix</keyword>
<accession>A0ABT1L542</accession>
<protein>
    <submittedName>
        <fullName evidence="2">Uncharacterized protein</fullName>
    </submittedName>
</protein>